<dbReference type="Proteomes" id="UP000002195">
    <property type="component" value="Unassembled WGS sequence"/>
</dbReference>
<dbReference type="PaxDb" id="44689-DDB0167466"/>
<feature type="region of interest" description="Disordered" evidence="1">
    <location>
        <begin position="1"/>
        <end position="143"/>
    </location>
</feature>
<keyword evidence="3" id="KW-1185">Reference proteome</keyword>
<dbReference type="AlphaFoldDB" id="Q8T847"/>
<dbReference type="InterPro" id="IPR009003">
    <property type="entry name" value="Peptidase_S1_PA"/>
</dbReference>
<evidence type="ECO:0008006" key="4">
    <source>
        <dbReference type="Google" id="ProtNLM"/>
    </source>
</evidence>
<evidence type="ECO:0000313" key="2">
    <source>
        <dbReference type="EMBL" id="EAL69830.1"/>
    </source>
</evidence>
<feature type="compositionally biased region" description="Basic residues" evidence="1">
    <location>
        <begin position="8"/>
        <end position="17"/>
    </location>
</feature>
<protein>
    <recommendedName>
        <fullName evidence="4">Peptidase S1 domain-containing protein</fullName>
    </recommendedName>
</protein>
<feature type="compositionally biased region" description="Basic and acidic residues" evidence="1">
    <location>
        <begin position="18"/>
        <end position="99"/>
    </location>
</feature>
<dbReference type="FunCoup" id="Q8T847">
    <property type="interactions" value="877"/>
</dbReference>
<dbReference type="dictyBase" id="DDB_G0275099"/>
<accession>Q554E6</accession>
<dbReference type="GeneID" id="8619810"/>
<feature type="compositionally biased region" description="Low complexity" evidence="1">
    <location>
        <begin position="115"/>
        <end position="134"/>
    </location>
</feature>
<dbReference type="InParanoid" id="Q8T847"/>
<dbReference type="RefSeq" id="XP_643765.1">
    <property type="nucleotide sequence ID" value="XM_638673.1"/>
</dbReference>
<sequence length="451" mass="51766">MDTGQDQHHHHQHHHHSKNDENEIKKDKLLKDDLNKNNDNNNKEEHRNKDNHNKSPEQHEKSEDRHKSERSEEKSEVKKSEEHSSVVEINQNHHDKPEGDQDEQDNLDKDENDEQNQSSSSKSNENESKQQQQEFQEHEFQRIPIIDWSTENTKQWIQCKKSIGTQNDKDSDTSDFENRNGVSLLEISKSKDTFKSYAGESKHDRAFASLLYDDLKEKVEILSKQKLKKDIVNRVAIIRILKKKYMIKHDLVFGSGLRVGRDLILTSSHLMNGIKEGGSTLIEVGFDGQWFKSTILDVSSTEESNTDCALLQIKDLQDKFTVETYPIATKGYELLKDVICCSFPYTRLPMVSPSDHKNFSTVVPPEPSLYYGHISHFNDDTLEISLSGDPGVCKGGLIFNLHCGELCAIIKKQPNSQQSVSGNVLFCTRYQTISAWVNTALKKLQQPPLWE</sequence>
<dbReference type="VEuPathDB" id="AmoebaDB:DDB_G0275099"/>
<dbReference type="KEGG" id="ddi:DDB_G0275099"/>
<name>Q8T847_DICDI</name>
<dbReference type="EMBL" id="AAFI02000013">
    <property type="protein sequence ID" value="EAL69830.1"/>
    <property type="molecule type" value="Genomic_DNA"/>
</dbReference>
<evidence type="ECO:0000256" key="1">
    <source>
        <dbReference type="SAM" id="MobiDB-lite"/>
    </source>
</evidence>
<proteinExistence type="predicted"/>
<reference evidence="2 3" key="1">
    <citation type="journal article" date="2005" name="Nature">
        <title>The genome of the social amoeba Dictyostelium discoideum.</title>
        <authorList>
            <consortium name="The Dictyostelium discoideum Sequencing Consortium"/>
            <person name="Eichinger L."/>
            <person name="Pachebat J.A."/>
            <person name="Glockner G."/>
            <person name="Rajandream M.A."/>
            <person name="Sucgang R."/>
            <person name="Berriman M."/>
            <person name="Song J."/>
            <person name="Olsen R."/>
            <person name="Szafranski K."/>
            <person name="Xu Q."/>
            <person name="Tunggal B."/>
            <person name="Kummerfeld S."/>
            <person name="Madera M."/>
            <person name="Konfortov B.A."/>
            <person name="Rivero F."/>
            <person name="Bankier A.T."/>
            <person name="Lehmann R."/>
            <person name="Hamlin N."/>
            <person name="Davies R."/>
            <person name="Gaudet P."/>
            <person name="Fey P."/>
            <person name="Pilcher K."/>
            <person name="Chen G."/>
            <person name="Saunders D."/>
            <person name="Sodergren E."/>
            <person name="Davis P."/>
            <person name="Kerhornou A."/>
            <person name="Nie X."/>
            <person name="Hall N."/>
            <person name="Anjard C."/>
            <person name="Hemphill L."/>
            <person name="Bason N."/>
            <person name="Farbrother P."/>
            <person name="Desany B."/>
            <person name="Just E."/>
            <person name="Morio T."/>
            <person name="Rost R."/>
            <person name="Churcher C."/>
            <person name="Cooper J."/>
            <person name="Haydock S."/>
            <person name="van Driessche N."/>
            <person name="Cronin A."/>
            <person name="Goodhead I."/>
            <person name="Muzny D."/>
            <person name="Mourier T."/>
            <person name="Pain A."/>
            <person name="Lu M."/>
            <person name="Harper D."/>
            <person name="Lindsay R."/>
            <person name="Hauser H."/>
            <person name="James K."/>
            <person name="Quiles M."/>
            <person name="Madan Babu M."/>
            <person name="Saito T."/>
            <person name="Buchrieser C."/>
            <person name="Wardroper A."/>
            <person name="Felder M."/>
            <person name="Thangavelu M."/>
            <person name="Johnson D."/>
            <person name="Knights A."/>
            <person name="Loulseged H."/>
            <person name="Mungall K."/>
            <person name="Oliver K."/>
            <person name="Price C."/>
            <person name="Quail M.A."/>
            <person name="Urushihara H."/>
            <person name="Hernandez J."/>
            <person name="Rabbinowitsch E."/>
            <person name="Steffen D."/>
            <person name="Sanders M."/>
            <person name="Ma J."/>
            <person name="Kohara Y."/>
            <person name="Sharp S."/>
            <person name="Simmonds M."/>
            <person name="Spiegler S."/>
            <person name="Tivey A."/>
            <person name="Sugano S."/>
            <person name="White B."/>
            <person name="Walker D."/>
            <person name="Woodward J."/>
            <person name="Winckler T."/>
            <person name="Tanaka Y."/>
            <person name="Shaulsky G."/>
            <person name="Schleicher M."/>
            <person name="Weinstock G."/>
            <person name="Rosenthal A."/>
            <person name="Cox E.C."/>
            <person name="Chisholm R.L."/>
            <person name="Gibbs R."/>
            <person name="Loomis W.F."/>
            <person name="Platzer M."/>
            <person name="Kay R.R."/>
            <person name="Williams J."/>
            <person name="Dear P.H."/>
            <person name="Noegel A.A."/>
            <person name="Barrell B."/>
            <person name="Kuspa A."/>
        </authorList>
    </citation>
    <scope>NUCLEOTIDE SEQUENCE [LARGE SCALE GENOMIC DNA]</scope>
    <source>
        <strain evidence="2 3">AX4</strain>
    </source>
</reference>
<comment type="caution">
    <text evidence="2">The sequence shown here is derived from an EMBL/GenBank/DDBJ whole genome shotgun (WGS) entry which is preliminary data.</text>
</comment>
<organism evidence="2 3">
    <name type="scientific">Dictyostelium discoideum</name>
    <name type="common">Social amoeba</name>
    <dbReference type="NCBI Taxonomy" id="44689"/>
    <lineage>
        <taxon>Eukaryota</taxon>
        <taxon>Amoebozoa</taxon>
        <taxon>Evosea</taxon>
        <taxon>Eumycetozoa</taxon>
        <taxon>Dictyostelia</taxon>
        <taxon>Dictyosteliales</taxon>
        <taxon>Dictyosteliaceae</taxon>
        <taxon>Dictyostelium</taxon>
    </lineage>
</organism>
<accession>Q8T847</accession>
<dbReference type="eggNOG" id="ENOG502RI04">
    <property type="taxonomic scope" value="Eukaryota"/>
</dbReference>
<evidence type="ECO:0000313" key="3">
    <source>
        <dbReference type="Proteomes" id="UP000002195"/>
    </source>
</evidence>
<feature type="compositionally biased region" description="Acidic residues" evidence="1">
    <location>
        <begin position="100"/>
        <end position="114"/>
    </location>
</feature>
<gene>
    <name evidence="2" type="ORF">DDB_G0275099</name>
</gene>
<dbReference type="SUPFAM" id="SSF50494">
    <property type="entry name" value="Trypsin-like serine proteases"/>
    <property type="match status" value="1"/>
</dbReference>
<dbReference type="HOGENOM" id="CLU_607530_0_0_1"/>